<evidence type="ECO:0000256" key="5">
    <source>
        <dbReference type="ARBA" id="ARBA00022777"/>
    </source>
</evidence>
<dbReference type="AlphaFoldDB" id="A0A6M0S102"/>
<keyword evidence="5 9" id="KW-0418">Kinase</keyword>
<dbReference type="SUPFAM" id="SSF47384">
    <property type="entry name" value="Homodimeric domain of signal transducing histidine kinase"/>
    <property type="match status" value="1"/>
</dbReference>
<dbReference type="RefSeq" id="WP_163660377.1">
    <property type="nucleotide sequence ID" value="NZ_QZCE01000001.1"/>
</dbReference>
<dbReference type="Gene3D" id="1.10.287.130">
    <property type="match status" value="1"/>
</dbReference>
<dbReference type="SMART" id="SM00388">
    <property type="entry name" value="HisKA"/>
    <property type="match status" value="1"/>
</dbReference>
<dbReference type="InterPro" id="IPR036097">
    <property type="entry name" value="HisK_dim/P_sf"/>
</dbReference>
<dbReference type="EC" id="2.7.13.3" evidence="2"/>
<dbReference type="PANTHER" id="PTHR43711:SF1">
    <property type="entry name" value="HISTIDINE KINASE 1"/>
    <property type="match status" value="1"/>
</dbReference>
<dbReference type="CDD" id="cd00075">
    <property type="entry name" value="HATPase"/>
    <property type="match status" value="1"/>
</dbReference>
<comment type="catalytic activity">
    <reaction evidence="1">
        <text>ATP + protein L-histidine = ADP + protein N-phospho-L-histidine.</text>
        <dbReference type="EC" id="2.7.13.3"/>
    </reaction>
</comment>
<dbReference type="Gene3D" id="3.30.565.10">
    <property type="entry name" value="Histidine kinase-like ATPase, C-terminal domain"/>
    <property type="match status" value="1"/>
</dbReference>
<keyword evidence="7" id="KW-1133">Transmembrane helix</keyword>
<evidence type="ECO:0000256" key="7">
    <source>
        <dbReference type="SAM" id="Phobius"/>
    </source>
</evidence>
<dbReference type="PRINTS" id="PR00344">
    <property type="entry name" value="BCTRLSENSOR"/>
</dbReference>
<reference evidence="9 10" key="1">
    <citation type="journal article" date="2020" name="Microb. Ecol.">
        <title>Ecogenomics of the Marine Benthic Filamentous Cyanobacterium Adonisia.</title>
        <authorList>
            <person name="Walter J.M."/>
            <person name="Coutinho F.H."/>
            <person name="Leomil L."/>
            <person name="Hargreaves P.I."/>
            <person name="Campeao M.E."/>
            <person name="Vieira V.V."/>
            <person name="Silva B.S."/>
            <person name="Fistarol G.O."/>
            <person name="Salomon P.S."/>
            <person name="Sawabe T."/>
            <person name="Mino S."/>
            <person name="Hosokawa M."/>
            <person name="Miyashita H."/>
            <person name="Maruyama F."/>
            <person name="van Verk M.C."/>
            <person name="Dutilh B.E."/>
            <person name="Thompson C.C."/>
            <person name="Thompson F.L."/>
        </authorList>
    </citation>
    <scope>NUCLEOTIDE SEQUENCE [LARGE SCALE GENOMIC DNA]</scope>
    <source>
        <strain evidence="9 10">CCMR0082</strain>
    </source>
</reference>
<sequence>MFNRSRLNLAYWFALSMGSILIAFTGVVYTLEADDKLQDFDEKLYLTVKDIDNRTYYRPDQGDWLLAKGTTLVGENSLSPQNELLYVRWYNRNWKLIQFVGSTHDLKPVMEPKKRFETIYINGVAPSQQAIRQLTVPIRYNKRVVGYIQAATPLNPLQADLNRTLVILTLGVPVTLGIIGLTGWILGGIAMQPIRQSYERLQRFTADASHELRNPLAAILSNAQVALIPNLESGSQEECVKEIETAAKAMGGLIEDLLFLARHEGPINGAALIEQISVGDLLKPLVDYGRTQAFRRNRTFVHDIPNHTATVKVNAQLLRRALTNLLDNAFKYTKDDGMVQLRLQVQANHVLIQVEDDGVGIPEADLLQIFERFYRVDAARSRHTGGFGLGLSIAQQVVRAHNGQITATSNVGKGSNFQVQLPLN</sequence>
<feature type="transmembrane region" description="Helical" evidence="7">
    <location>
        <begin position="9"/>
        <end position="31"/>
    </location>
</feature>
<evidence type="ECO:0000256" key="1">
    <source>
        <dbReference type="ARBA" id="ARBA00000085"/>
    </source>
</evidence>
<evidence type="ECO:0000313" key="9">
    <source>
        <dbReference type="EMBL" id="NEZ62147.1"/>
    </source>
</evidence>
<evidence type="ECO:0000256" key="4">
    <source>
        <dbReference type="ARBA" id="ARBA00022679"/>
    </source>
</evidence>
<keyword evidence="3" id="KW-0597">Phosphoprotein</keyword>
<dbReference type="InterPro" id="IPR050736">
    <property type="entry name" value="Sensor_HK_Regulatory"/>
</dbReference>
<evidence type="ECO:0000256" key="6">
    <source>
        <dbReference type="ARBA" id="ARBA00023012"/>
    </source>
</evidence>
<feature type="transmembrane region" description="Helical" evidence="7">
    <location>
        <begin position="165"/>
        <end position="190"/>
    </location>
</feature>
<dbReference type="PANTHER" id="PTHR43711">
    <property type="entry name" value="TWO-COMPONENT HISTIDINE KINASE"/>
    <property type="match status" value="1"/>
</dbReference>
<keyword evidence="4" id="KW-0808">Transferase</keyword>
<dbReference type="EMBL" id="QZCE01000001">
    <property type="protein sequence ID" value="NEZ62147.1"/>
    <property type="molecule type" value="Genomic_DNA"/>
</dbReference>
<evidence type="ECO:0000256" key="3">
    <source>
        <dbReference type="ARBA" id="ARBA00022553"/>
    </source>
</evidence>
<dbReference type="GO" id="GO:0000155">
    <property type="term" value="F:phosphorelay sensor kinase activity"/>
    <property type="evidence" value="ECO:0007669"/>
    <property type="project" value="InterPro"/>
</dbReference>
<name>A0A6M0S102_9CYAN</name>
<evidence type="ECO:0000256" key="2">
    <source>
        <dbReference type="ARBA" id="ARBA00012438"/>
    </source>
</evidence>
<keyword evidence="6" id="KW-0902">Two-component regulatory system</keyword>
<dbReference type="FunFam" id="3.30.565.10:FF:000006">
    <property type="entry name" value="Sensor histidine kinase WalK"/>
    <property type="match status" value="1"/>
</dbReference>
<dbReference type="InterPro" id="IPR005467">
    <property type="entry name" value="His_kinase_dom"/>
</dbReference>
<keyword evidence="7" id="KW-0472">Membrane</keyword>
<protein>
    <recommendedName>
        <fullName evidence="2">histidine kinase</fullName>
        <ecNumber evidence="2">2.7.13.3</ecNumber>
    </recommendedName>
</protein>
<evidence type="ECO:0000259" key="8">
    <source>
        <dbReference type="PROSITE" id="PS50109"/>
    </source>
</evidence>
<proteinExistence type="predicted"/>
<evidence type="ECO:0000313" key="10">
    <source>
        <dbReference type="Proteomes" id="UP000473574"/>
    </source>
</evidence>
<accession>A0A6M0S102</accession>
<organism evidence="9 10">
    <name type="scientific">Adonisia turfae CCMR0082</name>
    <dbReference type="NCBI Taxonomy" id="2304604"/>
    <lineage>
        <taxon>Bacteria</taxon>
        <taxon>Bacillati</taxon>
        <taxon>Cyanobacteriota</taxon>
        <taxon>Adonisia</taxon>
        <taxon>Adonisia turfae</taxon>
    </lineage>
</organism>
<dbReference type="Proteomes" id="UP000473574">
    <property type="component" value="Unassembled WGS sequence"/>
</dbReference>
<gene>
    <name evidence="9" type="ORF">D0962_05040</name>
</gene>
<dbReference type="SMART" id="SM00387">
    <property type="entry name" value="HATPase_c"/>
    <property type="match status" value="1"/>
</dbReference>
<dbReference type="PROSITE" id="PS50109">
    <property type="entry name" value="HIS_KIN"/>
    <property type="match status" value="1"/>
</dbReference>
<dbReference type="InterPro" id="IPR004358">
    <property type="entry name" value="Sig_transdc_His_kin-like_C"/>
</dbReference>
<dbReference type="InterPro" id="IPR003661">
    <property type="entry name" value="HisK_dim/P_dom"/>
</dbReference>
<dbReference type="InterPro" id="IPR036890">
    <property type="entry name" value="HATPase_C_sf"/>
</dbReference>
<dbReference type="InterPro" id="IPR003594">
    <property type="entry name" value="HATPase_dom"/>
</dbReference>
<keyword evidence="7" id="KW-0812">Transmembrane</keyword>
<dbReference type="Pfam" id="PF00512">
    <property type="entry name" value="HisKA"/>
    <property type="match status" value="1"/>
</dbReference>
<feature type="domain" description="Histidine kinase" evidence="8">
    <location>
        <begin position="207"/>
        <end position="424"/>
    </location>
</feature>
<dbReference type="Pfam" id="PF02518">
    <property type="entry name" value="HATPase_c"/>
    <property type="match status" value="1"/>
</dbReference>
<dbReference type="CDD" id="cd00082">
    <property type="entry name" value="HisKA"/>
    <property type="match status" value="1"/>
</dbReference>
<comment type="caution">
    <text evidence="9">The sequence shown here is derived from an EMBL/GenBank/DDBJ whole genome shotgun (WGS) entry which is preliminary data.</text>
</comment>
<dbReference type="SUPFAM" id="SSF55874">
    <property type="entry name" value="ATPase domain of HSP90 chaperone/DNA topoisomerase II/histidine kinase"/>
    <property type="match status" value="1"/>
</dbReference>